<dbReference type="AlphaFoldDB" id="A0A9D1LEN3"/>
<reference evidence="2" key="2">
    <citation type="journal article" date="2021" name="PeerJ">
        <title>Extensive microbial diversity within the chicken gut microbiome revealed by metagenomics and culture.</title>
        <authorList>
            <person name="Gilroy R."/>
            <person name="Ravi A."/>
            <person name="Getino M."/>
            <person name="Pursley I."/>
            <person name="Horton D.L."/>
            <person name="Alikhan N.F."/>
            <person name="Baker D."/>
            <person name="Gharbi K."/>
            <person name="Hall N."/>
            <person name="Watson M."/>
            <person name="Adriaenssens E.M."/>
            <person name="Foster-Nyarko E."/>
            <person name="Jarju S."/>
            <person name="Secka A."/>
            <person name="Antonio M."/>
            <person name="Oren A."/>
            <person name="Chaudhuri R.R."/>
            <person name="La Ragione R."/>
            <person name="Hildebrand F."/>
            <person name="Pallen M.J."/>
        </authorList>
    </citation>
    <scope>NUCLEOTIDE SEQUENCE</scope>
    <source>
        <strain evidence="2">ChiGjej1B1-19959</strain>
    </source>
</reference>
<dbReference type="GO" id="GO:0000156">
    <property type="term" value="F:phosphorelay response regulator activity"/>
    <property type="evidence" value="ECO:0007669"/>
    <property type="project" value="InterPro"/>
</dbReference>
<dbReference type="PANTHER" id="PTHR37299">
    <property type="entry name" value="TRANSCRIPTIONAL REGULATOR-RELATED"/>
    <property type="match status" value="1"/>
</dbReference>
<evidence type="ECO:0000259" key="1">
    <source>
        <dbReference type="PROSITE" id="PS50930"/>
    </source>
</evidence>
<dbReference type="Gene3D" id="2.40.50.1020">
    <property type="entry name" value="LytTr DNA-binding domain"/>
    <property type="match status" value="1"/>
</dbReference>
<dbReference type="PROSITE" id="PS50930">
    <property type="entry name" value="HTH_LYTTR"/>
    <property type="match status" value="1"/>
</dbReference>
<protein>
    <submittedName>
        <fullName evidence="2">Response regulator transcription factor</fullName>
    </submittedName>
</protein>
<dbReference type="SMART" id="SM00850">
    <property type="entry name" value="LytTR"/>
    <property type="match status" value="1"/>
</dbReference>
<dbReference type="GO" id="GO:0003677">
    <property type="term" value="F:DNA binding"/>
    <property type="evidence" value="ECO:0007669"/>
    <property type="project" value="InterPro"/>
</dbReference>
<sequence>MVYIVICDDDPDYREILGAKIQGCLQNRFCMECSLTYLADLECLQAHLRDNRVDALFLDILLEEENAMDWSIAHLAAQSTPVIFMTSFPEAAYSISETNCCYYLVKSHIDEVSLTRALQAALRKAAGHDANMTVIRQGSLNRVVNYADVLYIETFNNNLTLHLTDGGRVSVYSSLKDFAERLPPNFLRCHKSYMVNMNHVASFTPHLFTLRSGGTVPIPPKKYKQIVAQYRAYLENLR</sequence>
<gene>
    <name evidence="2" type="ORF">IAC53_04695</name>
</gene>
<dbReference type="Proteomes" id="UP000824071">
    <property type="component" value="Unassembled WGS sequence"/>
</dbReference>
<comment type="caution">
    <text evidence="2">The sequence shown here is derived from an EMBL/GenBank/DDBJ whole genome shotgun (WGS) entry which is preliminary data.</text>
</comment>
<dbReference type="PANTHER" id="PTHR37299:SF1">
    <property type="entry name" value="STAGE 0 SPORULATION PROTEIN A HOMOLOG"/>
    <property type="match status" value="1"/>
</dbReference>
<feature type="domain" description="HTH LytTR-type" evidence="1">
    <location>
        <begin position="143"/>
        <end position="232"/>
    </location>
</feature>
<dbReference type="Gene3D" id="3.40.50.2300">
    <property type="match status" value="1"/>
</dbReference>
<dbReference type="EMBL" id="DVMW01000030">
    <property type="protein sequence ID" value="HIU35892.1"/>
    <property type="molecule type" value="Genomic_DNA"/>
</dbReference>
<name>A0A9D1LEN3_9FIRM</name>
<proteinExistence type="predicted"/>
<dbReference type="SUPFAM" id="SSF52172">
    <property type="entry name" value="CheY-like"/>
    <property type="match status" value="1"/>
</dbReference>
<dbReference type="InterPro" id="IPR046947">
    <property type="entry name" value="LytR-like"/>
</dbReference>
<dbReference type="InterPro" id="IPR011006">
    <property type="entry name" value="CheY-like_superfamily"/>
</dbReference>
<dbReference type="Pfam" id="PF04397">
    <property type="entry name" value="LytTR"/>
    <property type="match status" value="1"/>
</dbReference>
<evidence type="ECO:0000313" key="2">
    <source>
        <dbReference type="EMBL" id="HIU35892.1"/>
    </source>
</evidence>
<dbReference type="InterPro" id="IPR007492">
    <property type="entry name" value="LytTR_DNA-bd_dom"/>
</dbReference>
<organism evidence="2 3">
    <name type="scientific">Candidatus Fimenecus excrementigallinarum</name>
    <dbReference type="NCBI Taxonomy" id="2840816"/>
    <lineage>
        <taxon>Bacteria</taxon>
        <taxon>Bacillati</taxon>
        <taxon>Bacillota</taxon>
        <taxon>Clostridia</taxon>
        <taxon>Candidatus Fimenecus</taxon>
    </lineage>
</organism>
<reference evidence="2" key="1">
    <citation type="submission" date="2020-10" db="EMBL/GenBank/DDBJ databases">
        <authorList>
            <person name="Gilroy R."/>
        </authorList>
    </citation>
    <scope>NUCLEOTIDE SEQUENCE</scope>
    <source>
        <strain evidence="2">ChiGjej1B1-19959</strain>
    </source>
</reference>
<evidence type="ECO:0000313" key="3">
    <source>
        <dbReference type="Proteomes" id="UP000824071"/>
    </source>
</evidence>
<accession>A0A9D1LEN3</accession>